<organism evidence="3 4">
    <name type="scientific">Capsicum annuum</name>
    <name type="common">Capsicum pepper</name>
    <dbReference type="NCBI Taxonomy" id="4072"/>
    <lineage>
        <taxon>Eukaryota</taxon>
        <taxon>Viridiplantae</taxon>
        <taxon>Streptophyta</taxon>
        <taxon>Embryophyta</taxon>
        <taxon>Tracheophyta</taxon>
        <taxon>Spermatophyta</taxon>
        <taxon>Magnoliopsida</taxon>
        <taxon>eudicotyledons</taxon>
        <taxon>Gunneridae</taxon>
        <taxon>Pentapetalae</taxon>
        <taxon>asterids</taxon>
        <taxon>lamiids</taxon>
        <taxon>Solanales</taxon>
        <taxon>Solanaceae</taxon>
        <taxon>Solanoideae</taxon>
        <taxon>Capsiceae</taxon>
        <taxon>Capsicum</taxon>
    </lineage>
</organism>
<protein>
    <submittedName>
        <fullName evidence="3">Uncharacterized protein</fullName>
    </submittedName>
</protein>
<gene>
    <name evidence="3" type="ORF">T459_02417</name>
</gene>
<evidence type="ECO:0000256" key="1">
    <source>
        <dbReference type="ARBA" id="ARBA00022722"/>
    </source>
</evidence>
<dbReference type="Proteomes" id="UP000222542">
    <property type="component" value="Unassembled WGS sequence"/>
</dbReference>
<dbReference type="GO" id="GO:0008408">
    <property type="term" value="F:3'-5' exonuclease activity"/>
    <property type="evidence" value="ECO:0000318"/>
    <property type="project" value="GO_Central"/>
</dbReference>
<dbReference type="PANTHER" id="PTHR13620:SF80">
    <property type="entry name" value="3'-5' EXONUCLEASE DOMAIN-CONTAINING PROTEIN"/>
    <property type="match status" value="1"/>
</dbReference>
<evidence type="ECO:0000313" key="4">
    <source>
        <dbReference type="Proteomes" id="UP000222542"/>
    </source>
</evidence>
<dbReference type="Gramene" id="PHT94535">
    <property type="protein sequence ID" value="PHT94535"/>
    <property type="gene ID" value="T459_02417"/>
</dbReference>
<dbReference type="SUPFAM" id="SSF53098">
    <property type="entry name" value="Ribonuclease H-like"/>
    <property type="match status" value="1"/>
</dbReference>
<keyword evidence="1" id="KW-0540">Nuclease</keyword>
<dbReference type="EMBL" id="AYRZ02000001">
    <property type="protein sequence ID" value="PHT94535.1"/>
    <property type="molecule type" value="Genomic_DNA"/>
</dbReference>
<dbReference type="PANTHER" id="PTHR13620">
    <property type="entry name" value="3-5 EXONUCLEASE"/>
    <property type="match status" value="1"/>
</dbReference>
<dbReference type="InterPro" id="IPR051132">
    <property type="entry name" value="3-5_Exonuclease_domain"/>
</dbReference>
<proteinExistence type="predicted"/>
<keyword evidence="2" id="KW-0378">Hydrolase</keyword>
<name>A0A2G3AJW7_CAPAN</name>
<dbReference type="GO" id="GO:0005737">
    <property type="term" value="C:cytoplasm"/>
    <property type="evidence" value="ECO:0000318"/>
    <property type="project" value="GO_Central"/>
</dbReference>
<reference evidence="3 4" key="2">
    <citation type="journal article" date="2017" name="Genome Biol.">
        <title>New reference genome sequences of hot pepper reveal the massive evolution of plant disease-resistance genes by retroduplication.</title>
        <authorList>
            <person name="Kim S."/>
            <person name="Park J."/>
            <person name="Yeom S.I."/>
            <person name="Kim Y.M."/>
            <person name="Seo E."/>
            <person name="Kim K.T."/>
            <person name="Kim M.S."/>
            <person name="Lee J.M."/>
            <person name="Cheong K."/>
            <person name="Shin H.S."/>
            <person name="Kim S.B."/>
            <person name="Han K."/>
            <person name="Lee J."/>
            <person name="Park M."/>
            <person name="Lee H.A."/>
            <person name="Lee H.Y."/>
            <person name="Lee Y."/>
            <person name="Oh S."/>
            <person name="Lee J.H."/>
            <person name="Choi E."/>
            <person name="Choi E."/>
            <person name="Lee S.E."/>
            <person name="Jeon J."/>
            <person name="Kim H."/>
            <person name="Choi G."/>
            <person name="Song H."/>
            <person name="Lee J."/>
            <person name="Lee S.C."/>
            <person name="Kwon J.K."/>
            <person name="Lee H.Y."/>
            <person name="Koo N."/>
            <person name="Hong Y."/>
            <person name="Kim R.W."/>
            <person name="Kang W.H."/>
            <person name="Huh J.H."/>
            <person name="Kang B.C."/>
            <person name="Yang T.J."/>
            <person name="Lee Y.H."/>
            <person name="Bennetzen J.L."/>
            <person name="Choi D."/>
        </authorList>
    </citation>
    <scope>NUCLEOTIDE SEQUENCE [LARGE SCALE GENOMIC DNA]</scope>
    <source>
        <strain evidence="4">cv. CM334</strain>
    </source>
</reference>
<dbReference type="InterPro" id="IPR012337">
    <property type="entry name" value="RNaseH-like_sf"/>
</dbReference>
<dbReference type="InterPro" id="IPR036397">
    <property type="entry name" value="RNaseH_sf"/>
</dbReference>
<accession>A0A2G3AJW7</accession>
<dbReference type="Gene3D" id="3.30.420.10">
    <property type="entry name" value="Ribonuclease H-like superfamily/Ribonuclease H"/>
    <property type="match status" value="1"/>
</dbReference>
<dbReference type="GO" id="GO:0005634">
    <property type="term" value="C:nucleus"/>
    <property type="evidence" value="ECO:0000318"/>
    <property type="project" value="GO_Central"/>
</dbReference>
<dbReference type="AlphaFoldDB" id="A0A2G3AJW7"/>
<dbReference type="GO" id="GO:0003676">
    <property type="term" value="F:nucleic acid binding"/>
    <property type="evidence" value="ECO:0007669"/>
    <property type="project" value="InterPro"/>
</dbReference>
<sequence length="280" mass="33208">MVLEISVVDLKKEDPKKEYNDTKWIYDPYNVYVDEQRILTIVTNNHKTVTKWFNELQKTPSNNKHGCIFVTICVERDPYMVSSYHYDEPNRDRTPYNLLSVCTGAQCLLYRLPFANKSKYRYDDDPIPKALKAFFADPRVMVIGRKIRGVMKRLDEDFDIKFANPVDINILADVGLERDELDLRNYDLNRLSMTVLGKHWDVIWPEKPIVWFPVGGRWWREKMNPEKVKYATVEPYVCFMVSAEILDGMDGSWYPRPLDDFLFKYEKKKSKSKNKCKKKF</sequence>
<evidence type="ECO:0000256" key="2">
    <source>
        <dbReference type="ARBA" id="ARBA00022801"/>
    </source>
</evidence>
<comment type="caution">
    <text evidence="3">The sequence shown here is derived from an EMBL/GenBank/DDBJ whole genome shotgun (WGS) entry which is preliminary data.</text>
</comment>
<dbReference type="OMA" id="WIYDPYN"/>
<evidence type="ECO:0000313" key="3">
    <source>
        <dbReference type="EMBL" id="PHT94535.1"/>
    </source>
</evidence>
<keyword evidence="4" id="KW-1185">Reference proteome</keyword>
<dbReference type="STRING" id="4072.A0A2G3AJW7"/>
<reference evidence="3 4" key="1">
    <citation type="journal article" date="2014" name="Nat. Genet.">
        <title>Genome sequence of the hot pepper provides insights into the evolution of pungency in Capsicum species.</title>
        <authorList>
            <person name="Kim S."/>
            <person name="Park M."/>
            <person name="Yeom S.I."/>
            <person name="Kim Y.M."/>
            <person name="Lee J.M."/>
            <person name="Lee H.A."/>
            <person name="Seo E."/>
            <person name="Choi J."/>
            <person name="Cheong K."/>
            <person name="Kim K.T."/>
            <person name="Jung K."/>
            <person name="Lee G.W."/>
            <person name="Oh S.K."/>
            <person name="Bae C."/>
            <person name="Kim S.B."/>
            <person name="Lee H.Y."/>
            <person name="Kim S.Y."/>
            <person name="Kim M.S."/>
            <person name="Kang B.C."/>
            <person name="Jo Y.D."/>
            <person name="Yang H.B."/>
            <person name="Jeong H.J."/>
            <person name="Kang W.H."/>
            <person name="Kwon J.K."/>
            <person name="Shin C."/>
            <person name="Lim J.Y."/>
            <person name="Park J.H."/>
            <person name="Huh J.H."/>
            <person name="Kim J.S."/>
            <person name="Kim B.D."/>
            <person name="Cohen O."/>
            <person name="Paran I."/>
            <person name="Suh M.C."/>
            <person name="Lee S.B."/>
            <person name="Kim Y.K."/>
            <person name="Shin Y."/>
            <person name="Noh S.J."/>
            <person name="Park J."/>
            <person name="Seo Y.S."/>
            <person name="Kwon S.Y."/>
            <person name="Kim H.A."/>
            <person name="Park J.M."/>
            <person name="Kim H.J."/>
            <person name="Choi S.B."/>
            <person name="Bosland P.W."/>
            <person name="Reeves G."/>
            <person name="Jo S.H."/>
            <person name="Lee B.W."/>
            <person name="Cho H.T."/>
            <person name="Choi H.S."/>
            <person name="Lee M.S."/>
            <person name="Yu Y."/>
            <person name="Do Choi Y."/>
            <person name="Park B.S."/>
            <person name="van Deynze A."/>
            <person name="Ashrafi H."/>
            <person name="Hill T."/>
            <person name="Kim W.T."/>
            <person name="Pai H.S."/>
            <person name="Ahn H.K."/>
            <person name="Yeam I."/>
            <person name="Giovannoni J.J."/>
            <person name="Rose J.K."/>
            <person name="Sorensen I."/>
            <person name="Lee S.J."/>
            <person name="Kim R.W."/>
            <person name="Choi I.Y."/>
            <person name="Choi B.S."/>
            <person name="Lim J.S."/>
            <person name="Lee Y.H."/>
            <person name="Choi D."/>
        </authorList>
    </citation>
    <scope>NUCLEOTIDE SEQUENCE [LARGE SCALE GENOMIC DNA]</scope>
    <source>
        <strain evidence="4">cv. CM334</strain>
    </source>
</reference>